<feature type="compositionally biased region" description="Basic residues" evidence="6">
    <location>
        <begin position="1"/>
        <end position="20"/>
    </location>
</feature>
<evidence type="ECO:0000256" key="1">
    <source>
        <dbReference type="ARBA" id="ARBA00001231"/>
    </source>
</evidence>
<dbReference type="InterPro" id="IPR036962">
    <property type="entry name" value="Glyco_hydro_3_N_sf"/>
</dbReference>
<feature type="region of interest" description="Disordered" evidence="6">
    <location>
        <begin position="41"/>
        <end position="74"/>
    </location>
</feature>
<comment type="similarity">
    <text evidence="2">Belongs to the glycosyl hydrolase 3 family.</text>
</comment>
<comment type="catalytic activity">
    <reaction evidence="1">
        <text>Hydrolysis of terminal non-reducing N-acetyl-D-hexosamine residues in N-acetyl-beta-D-hexosaminides.</text>
        <dbReference type="EC" id="3.2.1.52"/>
    </reaction>
</comment>
<name>A0A5J5IWC6_9MICO</name>
<keyword evidence="10" id="KW-1185">Reference proteome</keyword>
<dbReference type="GO" id="GO:0004563">
    <property type="term" value="F:beta-N-acetylhexosaminidase activity"/>
    <property type="evidence" value="ECO:0007669"/>
    <property type="project" value="UniProtKB-EC"/>
</dbReference>
<dbReference type="EMBL" id="VYRZ01000001">
    <property type="protein sequence ID" value="KAA9090009.1"/>
    <property type="molecule type" value="Genomic_DNA"/>
</dbReference>
<dbReference type="GO" id="GO:0009254">
    <property type="term" value="P:peptidoglycan turnover"/>
    <property type="evidence" value="ECO:0007669"/>
    <property type="project" value="TreeGrafter"/>
</dbReference>
<dbReference type="Proteomes" id="UP000327039">
    <property type="component" value="Unassembled WGS sequence"/>
</dbReference>
<organism evidence="9 10">
    <name type="scientific">Microbacterium radiodurans</name>
    <dbReference type="NCBI Taxonomy" id="661398"/>
    <lineage>
        <taxon>Bacteria</taxon>
        <taxon>Bacillati</taxon>
        <taxon>Actinomycetota</taxon>
        <taxon>Actinomycetes</taxon>
        <taxon>Micrococcales</taxon>
        <taxon>Microbacteriaceae</taxon>
        <taxon>Microbacterium</taxon>
    </lineage>
</organism>
<evidence type="ECO:0000259" key="8">
    <source>
        <dbReference type="Pfam" id="PF00933"/>
    </source>
</evidence>
<evidence type="ECO:0000256" key="5">
    <source>
        <dbReference type="ARBA" id="ARBA00023295"/>
    </source>
</evidence>
<dbReference type="PANTHER" id="PTHR30480">
    <property type="entry name" value="BETA-HEXOSAMINIDASE-RELATED"/>
    <property type="match status" value="1"/>
</dbReference>
<comment type="caution">
    <text evidence="9">The sequence shown here is derived from an EMBL/GenBank/DDBJ whole genome shotgun (WGS) entry which is preliminary data.</text>
</comment>
<dbReference type="InterPro" id="IPR017853">
    <property type="entry name" value="GH"/>
</dbReference>
<feature type="domain" description="Glycoside hydrolase family 3 N-terminal" evidence="8">
    <location>
        <begin position="84"/>
        <end position="404"/>
    </location>
</feature>
<keyword evidence="4 9" id="KW-0378">Hydrolase</keyword>
<dbReference type="InterPro" id="IPR050226">
    <property type="entry name" value="NagZ_Beta-hexosaminidase"/>
</dbReference>
<feature type="compositionally biased region" description="Low complexity" evidence="6">
    <location>
        <begin position="41"/>
        <end position="64"/>
    </location>
</feature>
<evidence type="ECO:0000256" key="2">
    <source>
        <dbReference type="ARBA" id="ARBA00005336"/>
    </source>
</evidence>
<reference evidence="10" key="1">
    <citation type="submission" date="2019-09" db="EMBL/GenBank/DDBJ databases">
        <title>Mumia zhuanghuii sp. nov. isolated from the intestinal contents of plateau pika (Ochotona curzoniae) in the Qinghai-Tibet plateau of China.</title>
        <authorList>
            <person name="Tian Z."/>
        </authorList>
    </citation>
    <scope>NUCLEOTIDE SEQUENCE [LARGE SCALE GENOMIC DNA]</scope>
    <source>
        <strain evidence="10">DSM 25564</strain>
    </source>
</reference>
<dbReference type="PANTHER" id="PTHR30480:SF13">
    <property type="entry name" value="BETA-HEXOSAMINIDASE"/>
    <property type="match status" value="1"/>
</dbReference>
<accession>A0A5J5IWC6</accession>
<dbReference type="Pfam" id="PF00933">
    <property type="entry name" value="Glyco_hydro_3"/>
    <property type="match status" value="1"/>
</dbReference>
<dbReference type="InterPro" id="IPR001764">
    <property type="entry name" value="Glyco_hydro_3_N"/>
</dbReference>
<proteinExistence type="inferred from homology"/>
<feature type="chain" id="PRO_5023894749" description="beta-N-acetylhexosaminidase" evidence="7">
    <location>
        <begin position="41"/>
        <end position="412"/>
    </location>
</feature>
<protein>
    <recommendedName>
        <fullName evidence="3">beta-N-acetylhexosaminidase</fullName>
        <ecNumber evidence="3">3.2.1.52</ecNumber>
    </recommendedName>
</protein>
<evidence type="ECO:0000313" key="9">
    <source>
        <dbReference type="EMBL" id="KAA9090009.1"/>
    </source>
</evidence>
<dbReference type="InterPro" id="IPR019800">
    <property type="entry name" value="Glyco_hydro_3_AS"/>
</dbReference>
<keyword evidence="7" id="KW-0732">Signal</keyword>
<dbReference type="Gene3D" id="3.20.20.300">
    <property type="entry name" value="Glycoside hydrolase, family 3, N-terminal domain"/>
    <property type="match status" value="1"/>
</dbReference>
<sequence>MRTGSLRRRPPRGRSRRSRSPRVGSALAIGLLAAALVAGCAPEPAPSGTSDPDPTPSQAATSTPTPTPTPTRNAADELGAAVCVGQLFMVGTEVDALTPEAVAAVRDRGVGGLFLHGRSTAGVAATAALVEQVRTLVPAASPRLWVATDQEGGEVQVLRGPGFDDIPFAIRQADLGPEALRSAAATWGGQLAAAGIDVDLAPVADIVTSADVRFDNAPIGALGRQYGYDEATVAADAGAFAAGMRDAGVIPTFKHFPGLGRVQANTDYSADVVDTTVGPDSPDVDVYRTLTASGPALVMVGTAHYANIDPDNPAAFSPAVLDLLRERVGFDGVVITDDLSAAAAAEVLSPGDRAVSAIAAGADIVLASADPTVLPAMHDAVAGRVQSDAAFAQRVLGSCERVLEAKEAGVRG</sequence>
<dbReference type="EC" id="3.2.1.52" evidence="3"/>
<keyword evidence="5" id="KW-0326">Glycosidase</keyword>
<dbReference type="AlphaFoldDB" id="A0A5J5IWC6"/>
<evidence type="ECO:0000256" key="6">
    <source>
        <dbReference type="SAM" id="MobiDB-lite"/>
    </source>
</evidence>
<dbReference type="SUPFAM" id="SSF51445">
    <property type="entry name" value="(Trans)glycosidases"/>
    <property type="match status" value="1"/>
</dbReference>
<feature type="region of interest" description="Disordered" evidence="6">
    <location>
        <begin position="1"/>
        <end position="24"/>
    </location>
</feature>
<evidence type="ECO:0000313" key="10">
    <source>
        <dbReference type="Proteomes" id="UP000327039"/>
    </source>
</evidence>
<dbReference type="OrthoDB" id="9805821at2"/>
<dbReference type="GO" id="GO:0005975">
    <property type="term" value="P:carbohydrate metabolic process"/>
    <property type="evidence" value="ECO:0007669"/>
    <property type="project" value="InterPro"/>
</dbReference>
<evidence type="ECO:0000256" key="3">
    <source>
        <dbReference type="ARBA" id="ARBA00012663"/>
    </source>
</evidence>
<feature type="signal peptide" evidence="7">
    <location>
        <begin position="1"/>
        <end position="40"/>
    </location>
</feature>
<evidence type="ECO:0000256" key="4">
    <source>
        <dbReference type="ARBA" id="ARBA00022801"/>
    </source>
</evidence>
<dbReference type="PROSITE" id="PS00775">
    <property type="entry name" value="GLYCOSYL_HYDROL_F3"/>
    <property type="match status" value="1"/>
</dbReference>
<gene>
    <name evidence="9" type="ORF">F6B42_02685</name>
</gene>
<evidence type="ECO:0000256" key="7">
    <source>
        <dbReference type="SAM" id="SignalP"/>
    </source>
</evidence>